<sequence length="828" mass="92253">MDGKKWSKSPDCADIDRNPRLHEEQSTWDGLRPSDGREGRAVLGGSRRIRGVQVPRYKLLLEGDLSVCAVRHGRSASLRRGLGLGLRFRRWEAHHVLLAQDCLHSATPCGYLSNPIEYSDMEEVQILTWEGAPKYCVRLCVPRGTVLLQAVNNHLKEQWFHSVQWMRRMSEYRGLLSGTCSYPDVLRKVQVLVKVTLTASLHDDAINHTPLTIISNLLLKNTQLSIDEVDDIILAIAPLLENTHPSPALCDLFCKDFLKTPCLRLFTQEYLLALNELSGGLDAVRSFVNSMHGLTAQCPHPRVLSNLVSVCLAAIYSCYEEFINSRDNSPTLKEIWGGCQQKLDWTFMLQQRLWHPSVNPLSRSDISGFEPCIFPLRRTICFRDPVSPIDLVPHHKYELEPFKSLPCCTSDSAPQEISEDVVSPSVPVTHQIENESRPRTMDIESLSLPIIDIPEGRALGRPDESLENGTSSGSVSRGEGSEAGSQDSLAVSPPAVSVELGAREEAVLTCFLEILKSLSEFEDWRPALATLLQPIPFPHEALAHERFTREMKFVIRKFAEDPRREVHSCLLGVRAGKDGWFQLFSPGGVACDDDGELFATMVQGLMGTCYRTKRFLLSLASHKLGPCLLLALRGNCTMIEILCLMLEYGVVAQREAQLQIISTLQSTEEGTLLYNALCERQRGLRELQKKGGPIRLSLPTKTTDTDVAKLLSGGSFGNLENLSLAFTRVTSACAKYLAMLPALRHLNLWSTQFGDAGVIHLSEHLPSLQVLNLCETPVTDDGLLALTAMKSLHSLNLNSTKLSAETYDLIKTKLPNLKEVDVRYTEAW</sequence>
<evidence type="ECO:0000259" key="2">
    <source>
        <dbReference type="Pfam" id="PF23066"/>
    </source>
</evidence>
<proteinExistence type="predicted"/>
<dbReference type="SUPFAM" id="SSF52047">
    <property type="entry name" value="RNI-like"/>
    <property type="match status" value="1"/>
</dbReference>
<dbReference type="OMA" id="FYTGACP"/>
<feature type="compositionally biased region" description="Basic and acidic residues" evidence="1">
    <location>
        <begin position="14"/>
        <end position="25"/>
    </location>
</feature>
<feature type="region of interest" description="Disordered" evidence="1">
    <location>
        <begin position="1"/>
        <end position="39"/>
    </location>
</feature>
<protein>
    <recommendedName>
        <fullName evidence="2">C-Maf-inducing protein PH domain-containing protein</fullName>
    </recommendedName>
</protein>
<dbReference type="GO" id="GO:0005829">
    <property type="term" value="C:cytosol"/>
    <property type="evidence" value="ECO:0007669"/>
    <property type="project" value="TreeGrafter"/>
</dbReference>
<evidence type="ECO:0000256" key="1">
    <source>
        <dbReference type="SAM" id="MobiDB-lite"/>
    </source>
</evidence>
<dbReference type="Pfam" id="PF23066">
    <property type="entry name" value="PH_21"/>
    <property type="match status" value="1"/>
</dbReference>
<dbReference type="InterPro" id="IPR052813">
    <property type="entry name" value="CMIP"/>
</dbReference>
<dbReference type="GeneTree" id="ENSGT00940000165840"/>
<evidence type="ECO:0000313" key="4">
    <source>
        <dbReference type="Proteomes" id="UP000694388"/>
    </source>
</evidence>
<feature type="compositionally biased region" description="Low complexity" evidence="1">
    <location>
        <begin position="469"/>
        <end position="485"/>
    </location>
</feature>
<reference evidence="3" key="1">
    <citation type="submission" date="2025-08" db="UniProtKB">
        <authorList>
            <consortium name="Ensembl"/>
        </authorList>
    </citation>
    <scope>IDENTIFICATION</scope>
</reference>
<name>A0A8C4WVJ3_EPTBU</name>
<feature type="domain" description="C-Maf-inducing protein PH" evidence="2">
    <location>
        <begin position="56"/>
        <end position="176"/>
    </location>
</feature>
<dbReference type="AlphaFoldDB" id="A0A8C4WVJ3"/>
<organism evidence="3 4">
    <name type="scientific">Eptatretus burgeri</name>
    <name type="common">Inshore hagfish</name>
    <dbReference type="NCBI Taxonomy" id="7764"/>
    <lineage>
        <taxon>Eukaryota</taxon>
        <taxon>Metazoa</taxon>
        <taxon>Chordata</taxon>
        <taxon>Craniata</taxon>
        <taxon>Vertebrata</taxon>
        <taxon>Cyclostomata</taxon>
        <taxon>Myxini</taxon>
        <taxon>Myxiniformes</taxon>
        <taxon>Myxinidae</taxon>
        <taxon>Eptatretinae</taxon>
        <taxon>Eptatretus</taxon>
    </lineage>
</organism>
<dbReference type="GO" id="GO:0005654">
    <property type="term" value="C:nucleoplasm"/>
    <property type="evidence" value="ECO:0007669"/>
    <property type="project" value="TreeGrafter"/>
</dbReference>
<reference evidence="3" key="2">
    <citation type="submission" date="2025-09" db="UniProtKB">
        <authorList>
            <consortium name="Ensembl"/>
        </authorList>
    </citation>
    <scope>IDENTIFICATION</scope>
</reference>
<accession>A0A8C4WVJ3</accession>
<dbReference type="Proteomes" id="UP000694388">
    <property type="component" value="Unplaced"/>
</dbReference>
<dbReference type="PANTHER" id="PTHR25480">
    <property type="entry name" value="LEUCINE-RICH REPEAT-CONTAINING PROTEIN 73"/>
    <property type="match status" value="1"/>
</dbReference>
<dbReference type="SMART" id="SM00368">
    <property type="entry name" value="LRR_RI"/>
    <property type="match status" value="2"/>
</dbReference>
<dbReference type="Gene3D" id="3.80.10.10">
    <property type="entry name" value="Ribonuclease Inhibitor"/>
    <property type="match status" value="1"/>
</dbReference>
<dbReference type="Ensembl" id="ENSEBUT00000014107.1">
    <property type="protein sequence ID" value="ENSEBUP00000013530.1"/>
    <property type="gene ID" value="ENSEBUG00000008542.1"/>
</dbReference>
<dbReference type="InterPro" id="IPR056429">
    <property type="entry name" value="PH_CMIP"/>
</dbReference>
<feature type="region of interest" description="Disordered" evidence="1">
    <location>
        <begin position="456"/>
        <end position="491"/>
    </location>
</feature>
<evidence type="ECO:0000313" key="3">
    <source>
        <dbReference type="Ensembl" id="ENSEBUP00000013530.1"/>
    </source>
</evidence>
<keyword evidence="4" id="KW-1185">Reference proteome</keyword>
<dbReference type="PANTHER" id="PTHR25480:SF0">
    <property type="entry name" value="C-MAF-INDUCING PROTEIN"/>
    <property type="match status" value="1"/>
</dbReference>
<dbReference type="InterPro" id="IPR032675">
    <property type="entry name" value="LRR_dom_sf"/>
</dbReference>